<dbReference type="AlphaFoldDB" id="A0A8S9GKL6"/>
<reference evidence="1" key="1">
    <citation type="submission" date="2019-12" db="EMBL/GenBank/DDBJ databases">
        <title>Genome sequencing and annotation of Brassica cretica.</title>
        <authorList>
            <person name="Studholme D.J."/>
            <person name="Sarris P.F."/>
        </authorList>
    </citation>
    <scope>NUCLEOTIDE SEQUENCE</scope>
    <source>
        <strain evidence="1">PFS-102/07</strain>
        <tissue evidence="1">Leaf</tissue>
    </source>
</reference>
<sequence length="153" mass="17064">MKRPRRSGGASGAGTNRTDLSCFLMAVYLQRRQQQEEAAEPVGGRELHKRFPCLDNLEFASSMKAVFVVRSSLELKDRFSSHTVGGNGSSISDLWPRVTNLASRSTFLSTYLPGHNKAKIWQLLPGFGSVNFFLLSSCEKRQPLCRRLIDVGK</sequence>
<evidence type="ECO:0000313" key="1">
    <source>
        <dbReference type="EMBL" id="KAF2544887.1"/>
    </source>
</evidence>
<gene>
    <name evidence="1" type="ORF">F2Q70_00022508</name>
</gene>
<name>A0A8S9GKL6_BRACR</name>
<accession>A0A8S9GKL6</accession>
<protein>
    <submittedName>
        <fullName evidence="1">Uncharacterized protein</fullName>
    </submittedName>
</protein>
<dbReference type="EMBL" id="QGKY02001925">
    <property type="protein sequence ID" value="KAF2544887.1"/>
    <property type="molecule type" value="Genomic_DNA"/>
</dbReference>
<proteinExistence type="predicted"/>
<comment type="caution">
    <text evidence="1">The sequence shown here is derived from an EMBL/GenBank/DDBJ whole genome shotgun (WGS) entry which is preliminary data.</text>
</comment>
<organism evidence="1">
    <name type="scientific">Brassica cretica</name>
    <name type="common">Mustard</name>
    <dbReference type="NCBI Taxonomy" id="69181"/>
    <lineage>
        <taxon>Eukaryota</taxon>
        <taxon>Viridiplantae</taxon>
        <taxon>Streptophyta</taxon>
        <taxon>Embryophyta</taxon>
        <taxon>Tracheophyta</taxon>
        <taxon>Spermatophyta</taxon>
        <taxon>Magnoliopsida</taxon>
        <taxon>eudicotyledons</taxon>
        <taxon>Gunneridae</taxon>
        <taxon>Pentapetalae</taxon>
        <taxon>rosids</taxon>
        <taxon>malvids</taxon>
        <taxon>Brassicales</taxon>
        <taxon>Brassicaceae</taxon>
        <taxon>Brassiceae</taxon>
        <taxon>Brassica</taxon>
    </lineage>
</organism>